<dbReference type="Ensembl" id="ENSTGUT00000043370.1">
    <property type="protein sequence ID" value="ENSTGUP00000028883.1"/>
    <property type="gene ID" value="ENSTGUG00000025973.1"/>
</dbReference>
<evidence type="ECO:0000313" key="3">
    <source>
        <dbReference type="Proteomes" id="UP000007754"/>
    </source>
</evidence>
<dbReference type="Pfam" id="PF22002">
    <property type="entry name" value="MTLN"/>
    <property type="match status" value="1"/>
</dbReference>
<protein>
    <recommendedName>
        <fullName evidence="4">Mitoregulin</fullName>
    </recommendedName>
</protein>
<sequence>MARADALRPRVVRWALLAAFTAGVVVGWQAGRARRRFLRWRQRYLQRRLAAAQEKLEAA</sequence>
<reference evidence="2 3" key="1">
    <citation type="journal article" date="2010" name="Nature">
        <title>The genome of a songbird.</title>
        <authorList>
            <person name="Warren W.C."/>
            <person name="Clayton D.F."/>
            <person name="Ellegren H."/>
            <person name="Arnold A.P."/>
            <person name="Hillier L.W."/>
            <person name="Kunstner A."/>
            <person name="Searle S."/>
            <person name="White S."/>
            <person name="Vilella A.J."/>
            <person name="Fairley S."/>
            <person name="Heger A."/>
            <person name="Kong L."/>
            <person name="Ponting C.P."/>
            <person name="Jarvis E.D."/>
            <person name="Mello C.V."/>
            <person name="Minx P."/>
            <person name="Lovell P."/>
            <person name="Velho T.A."/>
            <person name="Ferris M."/>
            <person name="Balakrishnan C.N."/>
            <person name="Sinha S."/>
            <person name="Blatti C."/>
            <person name="London S.E."/>
            <person name="Li Y."/>
            <person name="Lin Y.C."/>
            <person name="George J."/>
            <person name="Sweedler J."/>
            <person name="Southey B."/>
            <person name="Gunaratne P."/>
            <person name="Watson M."/>
            <person name="Nam K."/>
            <person name="Backstrom N."/>
            <person name="Smeds L."/>
            <person name="Nabholz B."/>
            <person name="Itoh Y."/>
            <person name="Whitney O."/>
            <person name="Pfenning A.R."/>
            <person name="Howard J."/>
            <person name="Volker M."/>
            <person name="Skinner B.M."/>
            <person name="Griffin D.K."/>
            <person name="Ye L."/>
            <person name="McLaren W.M."/>
            <person name="Flicek P."/>
            <person name="Quesada V."/>
            <person name="Velasco G."/>
            <person name="Lopez-Otin C."/>
            <person name="Puente X.S."/>
            <person name="Olender T."/>
            <person name="Lancet D."/>
            <person name="Smit A.F."/>
            <person name="Hubley R."/>
            <person name="Konkel M.K."/>
            <person name="Walker J.A."/>
            <person name="Batzer M.A."/>
            <person name="Gu W."/>
            <person name="Pollock D.D."/>
            <person name="Chen L."/>
            <person name="Cheng Z."/>
            <person name="Eichler E.E."/>
            <person name="Stapley J."/>
            <person name="Slate J."/>
            <person name="Ekblom R."/>
            <person name="Birkhead T."/>
            <person name="Burke T."/>
            <person name="Burt D."/>
            <person name="Scharff C."/>
            <person name="Adam I."/>
            <person name="Richard H."/>
            <person name="Sultan M."/>
            <person name="Soldatov A."/>
            <person name="Lehrach H."/>
            <person name="Edwards S.V."/>
            <person name="Yang S.P."/>
            <person name="Li X."/>
            <person name="Graves T."/>
            <person name="Fulton L."/>
            <person name="Nelson J."/>
            <person name="Chinwalla A."/>
            <person name="Hou S."/>
            <person name="Mardis E.R."/>
            <person name="Wilson R.K."/>
        </authorList>
    </citation>
    <scope>NUCLEOTIDE SEQUENCE [LARGE SCALE GENOMIC DNA]</scope>
</reference>
<keyword evidence="3" id="KW-1185">Reference proteome</keyword>
<dbReference type="GO" id="GO:0005743">
    <property type="term" value="C:mitochondrial inner membrane"/>
    <property type="evidence" value="ECO:0007669"/>
    <property type="project" value="TreeGrafter"/>
</dbReference>
<dbReference type="OMA" id="FVAGWQA"/>
<name>A0A674H2Q6_TAEGU</name>
<reference evidence="2" key="2">
    <citation type="submission" date="2025-08" db="UniProtKB">
        <authorList>
            <consortium name="Ensembl"/>
        </authorList>
    </citation>
    <scope>IDENTIFICATION</scope>
</reference>
<accession>A0A674H2Q6</accession>
<dbReference type="InterPro" id="IPR038778">
    <property type="entry name" value="Mtln"/>
</dbReference>
<keyword evidence="1" id="KW-1133">Transmembrane helix</keyword>
<dbReference type="Proteomes" id="UP000007754">
    <property type="component" value="Chromosome 3"/>
</dbReference>
<evidence type="ECO:0000313" key="2">
    <source>
        <dbReference type="Ensembl" id="ENSTGUP00000028883.1"/>
    </source>
</evidence>
<organism evidence="2 3">
    <name type="scientific">Taeniopygia guttata</name>
    <name type="common">Zebra finch</name>
    <name type="synonym">Poephila guttata</name>
    <dbReference type="NCBI Taxonomy" id="59729"/>
    <lineage>
        <taxon>Eukaryota</taxon>
        <taxon>Metazoa</taxon>
        <taxon>Chordata</taxon>
        <taxon>Craniata</taxon>
        <taxon>Vertebrata</taxon>
        <taxon>Euteleostomi</taxon>
        <taxon>Archelosauria</taxon>
        <taxon>Archosauria</taxon>
        <taxon>Dinosauria</taxon>
        <taxon>Saurischia</taxon>
        <taxon>Theropoda</taxon>
        <taxon>Coelurosauria</taxon>
        <taxon>Aves</taxon>
        <taxon>Neognathae</taxon>
        <taxon>Neoaves</taxon>
        <taxon>Telluraves</taxon>
        <taxon>Australaves</taxon>
        <taxon>Passeriformes</taxon>
        <taxon>Passeroidea</taxon>
        <taxon>Estrildidae</taxon>
        <taxon>Estrildinae</taxon>
        <taxon>Taeniopygia</taxon>
    </lineage>
</organism>
<evidence type="ECO:0000256" key="1">
    <source>
        <dbReference type="SAM" id="Phobius"/>
    </source>
</evidence>
<keyword evidence="1" id="KW-0472">Membrane</keyword>
<dbReference type="PANTHER" id="PTHR37154:SF1">
    <property type="entry name" value="MITOREGULIN"/>
    <property type="match status" value="1"/>
</dbReference>
<dbReference type="InParanoid" id="A0A674H2Q6"/>
<feature type="transmembrane region" description="Helical" evidence="1">
    <location>
        <begin position="12"/>
        <end position="31"/>
    </location>
</feature>
<reference evidence="2" key="3">
    <citation type="submission" date="2025-09" db="UniProtKB">
        <authorList>
            <consortium name="Ensembl"/>
        </authorList>
    </citation>
    <scope>IDENTIFICATION</scope>
</reference>
<proteinExistence type="predicted"/>
<dbReference type="GO" id="GO:0010918">
    <property type="term" value="P:positive regulation of mitochondrial membrane potential"/>
    <property type="evidence" value="ECO:0007669"/>
    <property type="project" value="TreeGrafter"/>
</dbReference>
<dbReference type="GO" id="GO:0051284">
    <property type="term" value="P:positive regulation of sequestering of calcium ion"/>
    <property type="evidence" value="ECO:0007669"/>
    <property type="project" value="TreeGrafter"/>
</dbReference>
<dbReference type="AlphaFoldDB" id="A0A674H2Q6"/>
<dbReference type="PANTHER" id="PTHR37154">
    <property type="entry name" value="MITOREGULIN"/>
    <property type="match status" value="1"/>
</dbReference>
<evidence type="ECO:0008006" key="4">
    <source>
        <dbReference type="Google" id="ProtNLM"/>
    </source>
</evidence>
<keyword evidence="1" id="KW-0812">Transmembrane</keyword>